<organism evidence="6 7">
    <name type="scientific">Pythium insidiosum</name>
    <name type="common">Pythiosis disease agent</name>
    <dbReference type="NCBI Taxonomy" id="114742"/>
    <lineage>
        <taxon>Eukaryota</taxon>
        <taxon>Sar</taxon>
        <taxon>Stramenopiles</taxon>
        <taxon>Oomycota</taxon>
        <taxon>Peronosporomycetes</taxon>
        <taxon>Pythiales</taxon>
        <taxon>Pythiaceae</taxon>
        <taxon>Pythium</taxon>
    </lineage>
</organism>
<proteinExistence type="predicted"/>
<dbReference type="Pfam" id="PF13676">
    <property type="entry name" value="TIR_2"/>
    <property type="match status" value="1"/>
</dbReference>
<dbReference type="Gene3D" id="3.30.505.10">
    <property type="entry name" value="SH2 domain"/>
    <property type="match status" value="1"/>
</dbReference>
<reference evidence="6" key="1">
    <citation type="submission" date="2021-12" db="EMBL/GenBank/DDBJ databases">
        <title>Prjna785345.</title>
        <authorList>
            <person name="Rujirawat T."/>
            <person name="Krajaejun T."/>
        </authorList>
    </citation>
    <scope>NUCLEOTIDE SEQUENCE</scope>
    <source>
        <strain evidence="6">Pi057C3</strain>
    </source>
</reference>
<evidence type="ECO:0000259" key="4">
    <source>
        <dbReference type="PROSITE" id="PS50001"/>
    </source>
</evidence>
<sequence>MTIADLSASSTKELDGAACCSVCLSSTATFAHFEQGASGSPRHEAPAAPLGETAIAYQRTAQLKIFLSYGHDRFQLLAFHLKHALQQRGHSVWVDVEKLKAGIDWEDGINSALTWVKNAQHDGRVLLLMTPHALRRPDGYCLNEIARAASHRLAIFPVLVFESEPPPSIAMLPYFDLRDCVPTDADALALDAKSDAWRDRMRAFMHSEAFLRKSERLFAMLELFDSMTAYGVPAIAGVENLGLFAAFEASHHRDARAASLHRLLSQRSSDSLLCASAEPSPTAAAVSPQSITLQAKAPSETNVLALAASNAPPAAEQDAAAADAAETERLALQVRYMFSFDDSCFELARRLHADLAALGFQVCAPPPPPVAGDAASLEASRRAHEDALAWAAAEKNGKMVLLVTPESVGRPSGVCLNDISAAMAAGLGFVPLMVRQCEIPLSICRIQWLDLSDALVYAASAAPAINEPRYAARRDQLVTALKGKLDHEGQQARLFSLLAPFSFQQQISQRTARFAGRDWLFDALRQWLDAPSASAGAGAAVFWITGPIGSGKTSAAARMVQSLPEIAACHFALPEDEQTHSARRCVLSLAFQLTTQLPEYTAFLQAGEPLEEIVPVSSVQALLTHLLVTPLNAIARPANDKPLLLLLDGLEHLVAKASGSSSGAPPTMAPTPARRGSRGRSDDCLVSLLPSLVARLPSWVRVVLLSREDHAILLRLQGLSPNVALDRHMAENDADIRAFVEGALRATPAAAPEHVELIARRSEGLFLYAVNIVQSIEDGRLALDQLASLPLGMGGYLRQFFDSHFDDAAYTSKIRPVLEVVCAAYEPLAVETLASVLQLSAYEQHEFATAFGALLYVADDGCLRPFHSSVLEWVQDVRTAGRFFADVASGHERLGLWAAREYDAIVQRSRNEFVNLNYDVEGSTGSDQQKTKIYIVRHAINHLMQAKGDECMRLVGRFAADETFQLARRLLSLRFEGLESFFHGDITRERSQELLATNARPGSFLIRYSARQKSYCASFIERLDAATGAPKFRHNLIYHLKTGPRAGTYSVQPPEQVTEQTVVFPDLVSFVEEYQRKGILCAAIPRASPLNRAISTPVDAV</sequence>
<dbReference type="InterPro" id="IPR000157">
    <property type="entry name" value="TIR_dom"/>
</dbReference>
<protein>
    <recommendedName>
        <fullName evidence="8">SH2 domain-containing protein</fullName>
    </recommendedName>
</protein>
<gene>
    <name evidence="6" type="ORF">P43SY_004807</name>
</gene>
<keyword evidence="1" id="KW-0677">Repeat</keyword>
<evidence type="ECO:0000256" key="1">
    <source>
        <dbReference type="ARBA" id="ARBA00022737"/>
    </source>
</evidence>
<dbReference type="Gene3D" id="3.40.50.10140">
    <property type="entry name" value="Toll/interleukin-1 receptor homology (TIR) domain"/>
    <property type="match status" value="1"/>
</dbReference>
<dbReference type="Pfam" id="PF25521">
    <property type="entry name" value="WHD_TANC1"/>
    <property type="match status" value="1"/>
</dbReference>
<dbReference type="Gene3D" id="3.40.50.300">
    <property type="entry name" value="P-loop containing nucleotide triphosphate hydrolases"/>
    <property type="match status" value="1"/>
</dbReference>
<dbReference type="Pfam" id="PF00017">
    <property type="entry name" value="SH2"/>
    <property type="match status" value="1"/>
</dbReference>
<evidence type="ECO:0000259" key="5">
    <source>
        <dbReference type="PROSITE" id="PS50104"/>
    </source>
</evidence>
<evidence type="ECO:0000313" key="7">
    <source>
        <dbReference type="Proteomes" id="UP001209570"/>
    </source>
</evidence>
<dbReference type="SMART" id="SM00252">
    <property type="entry name" value="SH2"/>
    <property type="match status" value="1"/>
</dbReference>
<comment type="caution">
    <text evidence="6">The sequence shown here is derived from an EMBL/GenBank/DDBJ whole genome shotgun (WGS) entry which is preliminary data.</text>
</comment>
<dbReference type="InterPro" id="IPR035897">
    <property type="entry name" value="Toll_tir_struct_dom_sf"/>
</dbReference>
<dbReference type="EMBL" id="JAKCXM010000154">
    <property type="protein sequence ID" value="KAJ0400458.1"/>
    <property type="molecule type" value="Genomic_DNA"/>
</dbReference>
<dbReference type="SUPFAM" id="SSF55550">
    <property type="entry name" value="SH2 domain"/>
    <property type="match status" value="1"/>
</dbReference>
<dbReference type="AlphaFoldDB" id="A0AAD5MAC1"/>
<keyword evidence="7" id="KW-1185">Reference proteome</keyword>
<dbReference type="InterPro" id="IPR027417">
    <property type="entry name" value="P-loop_NTPase"/>
</dbReference>
<dbReference type="Proteomes" id="UP001209570">
    <property type="component" value="Unassembled WGS sequence"/>
</dbReference>
<evidence type="ECO:0008006" key="8">
    <source>
        <dbReference type="Google" id="ProtNLM"/>
    </source>
</evidence>
<dbReference type="GO" id="GO:0007165">
    <property type="term" value="P:signal transduction"/>
    <property type="evidence" value="ECO:0007669"/>
    <property type="project" value="InterPro"/>
</dbReference>
<dbReference type="Pfam" id="PF24883">
    <property type="entry name" value="NPHP3_N"/>
    <property type="match status" value="1"/>
</dbReference>
<accession>A0AAD5MAC1</accession>
<name>A0AAD5MAC1_PYTIN</name>
<dbReference type="PANTHER" id="PTHR10039">
    <property type="entry name" value="AMELOGENIN"/>
    <property type="match status" value="1"/>
</dbReference>
<evidence type="ECO:0000256" key="2">
    <source>
        <dbReference type="PROSITE-ProRule" id="PRU00191"/>
    </source>
</evidence>
<dbReference type="SUPFAM" id="SSF52540">
    <property type="entry name" value="P-loop containing nucleoside triphosphate hydrolases"/>
    <property type="match status" value="1"/>
</dbReference>
<dbReference type="InterPro" id="IPR036860">
    <property type="entry name" value="SH2_dom_sf"/>
</dbReference>
<dbReference type="InterPro" id="IPR000980">
    <property type="entry name" value="SH2"/>
</dbReference>
<feature type="domain" description="TIR" evidence="5">
    <location>
        <begin position="61"/>
        <end position="192"/>
    </location>
</feature>
<dbReference type="PROSITE" id="PS50104">
    <property type="entry name" value="TIR"/>
    <property type="match status" value="1"/>
</dbReference>
<dbReference type="PANTHER" id="PTHR10039:SF17">
    <property type="entry name" value="FUNGAL STAND N-TERMINAL GOODBYE DOMAIN-CONTAINING PROTEIN-RELATED"/>
    <property type="match status" value="1"/>
</dbReference>
<keyword evidence="2" id="KW-0727">SH2 domain</keyword>
<evidence type="ECO:0000313" key="6">
    <source>
        <dbReference type="EMBL" id="KAJ0400458.1"/>
    </source>
</evidence>
<dbReference type="SUPFAM" id="SSF52200">
    <property type="entry name" value="Toll/Interleukin receptor TIR domain"/>
    <property type="match status" value="1"/>
</dbReference>
<evidence type="ECO:0000256" key="3">
    <source>
        <dbReference type="SAM" id="MobiDB-lite"/>
    </source>
</evidence>
<dbReference type="InterPro" id="IPR056884">
    <property type="entry name" value="NPHP3-like_N"/>
</dbReference>
<dbReference type="InterPro" id="IPR058056">
    <property type="entry name" value="WH_TANC1/2"/>
</dbReference>
<dbReference type="CDD" id="cd00173">
    <property type="entry name" value="SH2"/>
    <property type="match status" value="1"/>
</dbReference>
<feature type="domain" description="SH2" evidence="4">
    <location>
        <begin position="981"/>
        <end position="1098"/>
    </location>
</feature>
<feature type="compositionally biased region" description="Low complexity" evidence="3">
    <location>
        <begin position="658"/>
        <end position="673"/>
    </location>
</feature>
<dbReference type="PROSITE" id="PS50001">
    <property type="entry name" value="SH2"/>
    <property type="match status" value="1"/>
</dbReference>
<feature type="region of interest" description="Disordered" evidence="3">
    <location>
        <begin position="658"/>
        <end position="680"/>
    </location>
</feature>